<dbReference type="EMBL" id="LXQA010388570">
    <property type="protein sequence ID" value="MCI48587.1"/>
    <property type="molecule type" value="Genomic_DNA"/>
</dbReference>
<feature type="non-terminal residue" evidence="1">
    <location>
        <position position="54"/>
    </location>
</feature>
<protein>
    <submittedName>
        <fullName evidence="1">RNA-directed DNA polymerase (Reverse transcriptase)</fullName>
    </submittedName>
</protein>
<keyword evidence="1" id="KW-0548">Nucleotidyltransferase</keyword>
<dbReference type="Proteomes" id="UP000265520">
    <property type="component" value="Unassembled WGS sequence"/>
</dbReference>
<sequence>MINSFWWGGGPNNKGIQWLAWDRMALPKEIGGMGFHDSKAVKYAWISTPKASSK</sequence>
<reference evidence="1 2" key="1">
    <citation type="journal article" date="2018" name="Front. Plant Sci.">
        <title>Red Clover (Trifolium pratense) and Zigzag Clover (T. medium) - A Picture of Genomic Similarities and Differences.</title>
        <authorList>
            <person name="Dluhosova J."/>
            <person name="Istvanek J."/>
            <person name="Nedelnik J."/>
            <person name="Repkova J."/>
        </authorList>
    </citation>
    <scope>NUCLEOTIDE SEQUENCE [LARGE SCALE GENOMIC DNA]</scope>
    <source>
        <strain evidence="2">cv. 10/8</strain>
        <tissue evidence="1">Leaf</tissue>
    </source>
</reference>
<evidence type="ECO:0000313" key="1">
    <source>
        <dbReference type="EMBL" id="MCI48587.1"/>
    </source>
</evidence>
<evidence type="ECO:0000313" key="2">
    <source>
        <dbReference type="Proteomes" id="UP000265520"/>
    </source>
</evidence>
<keyword evidence="1" id="KW-0695">RNA-directed DNA polymerase</keyword>
<organism evidence="1 2">
    <name type="scientific">Trifolium medium</name>
    <dbReference type="NCBI Taxonomy" id="97028"/>
    <lineage>
        <taxon>Eukaryota</taxon>
        <taxon>Viridiplantae</taxon>
        <taxon>Streptophyta</taxon>
        <taxon>Embryophyta</taxon>
        <taxon>Tracheophyta</taxon>
        <taxon>Spermatophyta</taxon>
        <taxon>Magnoliopsida</taxon>
        <taxon>eudicotyledons</taxon>
        <taxon>Gunneridae</taxon>
        <taxon>Pentapetalae</taxon>
        <taxon>rosids</taxon>
        <taxon>fabids</taxon>
        <taxon>Fabales</taxon>
        <taxon>Fabaceae</taxon>
        <taxon>Papilionoideae</taxon>
        <taxon>50 kb inversion clade</taxon>
        <taxon>NPAAA clade</taxon>
        <taxon>Hologalegina</taxon>
        <taxon>IRL clade</taxon>
        <taxon>Trifolieae</taxon>
        <taxon>Trifolium</taxon>
    </lineage>
</organism>
<comment type="caution">
    <text evidence="1">The sequence shown here is derived from an EMBL/GenBank/DDBJ whole genome shotgun (WGS) entry which is preliminary data.</text>
</comment>
<name>A0A392SJG9_9FABA</name>
<dbReference type="GO" id="GO:0003964">
    <property type="term" value="F:RNA-directed DNA polymerase activity"/>
    <property type="evidence" value="ECO:0007669"/>
    <property type="project" value="UniProtKB-KW"/>
</dbReference>
<dbReference type="AlphaFoldDB" id="A0A392SJG9"/>
<accession>A0A392SJG9</accession>
<keyword evidence="1" id="KW-0808">Transferase</keyword>
<proteinExistence type="predicted"/>
<keyword evidence="2" id="KW-1185">Reference proteome</keyword>